<dbReference type="AlphaFoldDB" id="A0A9Q7AQV6"/>
<protein>
    <submittedName>
        <fullName evidence="2">Protease modulator HflK N-terminal domain-containing protein</fullName>
    </submittedName>
</protein>
<dbReference type="EMBL" id="CP072943">
    <property type="protein sequence ID" value="QTX33682.1"/>
    <property type="molecule type" value="Genomic_DNA"/>
</dbReference>
<feature type="compositionally biased region" description="Basic and acidic residues" evidence="1">
    <location>
        <begin position="26"/>
        <end position="39"/>
    </location>
</feature>
<keyword evidence="2" id="KW-0378">Hydrolase</keyword>
<organism evidence="2 3">
    <name type="scientific">Aminithiophilus ramosus</name>
    <dbReference type="NCBI Taxonomy" id="3029084"/>
    <lineage>
        <taxon>Bacteria</taxon>
        <taxon>Thermotogati</taxon>
        <taxon>Synergistota</taxon>
        <taxon>Synergistia</taxon>
        <taxon>Synergistales</taxon>
        <taxon>Aminithiophilaceae</taxon>
        <taxon>Aminithiophilus</taxon>
    </lineage>
</organism>
<dbReference type="GO" id="GO:0008233">
    <property type="term" value="F:peptidase activity"/>
    <property type="evidence" value="ECO:0007669"/>
    <property type="project" value="UniProtKB-KW"/>
</dbReference>
<sequence length="47" mass="4922">MSQDNPGGGCAGRTPTRDPTGGSPPDLKDVMRRASEKIRSPPRVEGS</sequence>
<proteinExistence type="predicted"/>
<dbReference type="KEGG" id="aram:KAR29_04850"/>
<feature type="compositionally biased region" description="Gly residues" evidence="1">
    <location>
        <begin position="1"/>
        <end position="11"/>
    </location>
</feature>
<evidence type="ECO:0000256" key="1">
    <source>
        <dbReference type="SAM" id="MobiDB-lite"/>
    </source>
</evidence>
<keyword evidence="3" id="KW-1185">Reference proteome</keyword>
<gene>
    <name evidence="2" type="ORF">KAR29_04850</name>
</gene>
<dbReference type="GO" id="GO:0006508">
    <property type="term" value="P:proteolysis"/>
    <property type="evidence" value="ECO:0007669"/>
    <property type="project" value="UniProtKB-KW"/>
</dbReference>
<accession>A0A9Q7AQV6</accession>
<feature type="region of interest" description="Disordered" evidence="1">
    <location>
        <begin position="1"/>
        <end position="47"/>
    </location>
</feature>
<evidence type="ECO:0000313" key="2">
    <source>
        <dbReference type="EMBL" id="QTX33682.1"/>
    </source>
</evidence>
<name>A0A9Q7AQV6_9BACT</name>
<reference evidence="3" key="1">
    <citation type="submission" date="2021-04" db="EMBL/GenBank/DDBJ databases">
        <title>A novel Synergistetes isolate from a pyrite-forming mixed culture.</title>
        <authorList>
            <person name="Bunk B."/>
            <person name="Sproer C."/>
            <person name="Spring S."/>
            <person name="Pester M."/>
        </authorList>
    </citation>
    <scope>NUCLEOTIDE SEQUENCE [LARGE SCALE GENOMIC DNA]</scope>
    <source>
        <strain evidence="3">J.5.4.2-T.3.5.2</strain>
    </source>
</reference>
<dbReference type="Proteomes" id="UP000671879">
    <property type="component" value="Chromosome"/>
</dbReference>
<keyword evidence="2" id="KW-0645">Protease</keyword>
<evidence type="ECO:0000313" key="3">
    <source>
        <dbReference type="Proteomes" id="UP000671879"/>
    </source>
</evidence>